<dbReference type="InterPro" id="IPR016009">
    <property type="entry name" value="tRNA_MeTrfase_TRMD/TRM10"/>
</dbReference>
<evidence type="ECO:0000256" key="11">
    <source>
        <dbReference type="ARBA" id="ARBA00022694"/>
    </source>
</evidence>
<keyword evidence="9 15" id="KW-0808">Transferase</keyword>
<comment type="function">
    <text evidence="1 15 17">Specifically methylates guanosine-37 in various tRNAs.</text>
</comment>
<dbReference type="NCBIfam" id="NF000648">
    <property type="entry name" value="PRK00026.1"/>
    <property type="match status" value="1"/>
</dbReference>
<evidence type="ECO:0000256" key="1">
    <source>
        <dbReference type="ARBA" id="ARBA00002634"/>
    </source>
</evidence>
<dbReference type="InterPro" id="IPR023148">
    <property type="entry name" value="tRNA_m1G_MeTrfase_C_sf"/>
</dbReference>
<dbReference type="KEGG" id="npy:NPRO_16490"/>
<dbReference type="Gene3D" id="1.10.1270.20">
    <property type="entry name" value="tRNA(m1g37)methyltransferase, domain 2"/>
    <property type="match status" value="1"/>
</dbReference>
<evidence type="ECO:0000256" key="13">
    <source>
        <dbReference type="ARBA" id="ARBA00033392"/>
    </source>
</evidence>
<evidence type="ECO:0000256" key="17">
    <source>
        <dbReference type="RuleBase" id="RU003464"/>
    </source>
</evidence>
<sequence length="238" mass="25966">MIRFDVVTLFPQMIHSVLGESILQRAQAAELIQVGTANPRDFADDARKTVDDKPIGGGAGMVMLPEPIDRAIRSCGPSPEAAVVFLDPRGRPFTQSVASELASKDHIVLVCGRYEGIDQRVIDKWATHVLSVGDYVLTGGELPALIVIDAVSRLVEGVLGSPESLLQDTHSDGLLSAPQYSGPREFEGRNVPEVLYSGNHEAVRLWRRRQSLILTRSQRPDLFCRAPIAKGDLDMLSS</sequence>
<dbReference type="Pfam" id="PF01746">
    <property type="entry name" value="tRNA_m1G_MT"/>
    <property type="match status" value="1"/>
</dbReference>
<dbReference type="PANTHER" id="PTHR46417:SF1">
    <property type="entry name" value="TRNA (GUANINE-N(1)-)-METHYLTRANSFERASE"/>
    <property type="match status" value="1"/>
</dbReference>
<evidence type="ECO:0000256" key="8">
    <source>
        <dbReference type="ARBA" id="ARBA00022603"/>
    </source>
</evidence>
<dbReference type="NCBIfam" id="TIGR00088">
    <property type="entry name" value="trmD"/>
    <property type="match status" value="1"/>
</dbReference>
<evidence type="ECO:0000256" key="6">
    <source>
        <dbReference type="ARBA" id="ARBA00014679"/>
    </source>
</evidence>
<protein>
    <recommendedName>
        <fullName evidence="6 15">tRNA (guanine-N(1)-)-methyltransferase</fullName>
        <ecNumber evidence="5 15">2.1.1.228</ecNumber>
    </recommendedName>
    <alternativeName>
        <fullName evidence="12 15">M1G-methyltransferase</fullName>
    </alternativeName>
    <alternativeName>
        <fullName evidence="13 15">tRNA [GM37] methyltransferase</fullName>
    </alternativeName>
</protein>
<evidence type="ECO:0000256" key="15">
    <source>
        <dbReference type="HAMAP-Rule" id="MF_00605"/>
    </source>
</evidence>
<dbReference type="FunFam" id="3.40.1280.10:FF:000001">
    <property type="entry name" value="tRNA (guanine-N(1)-)-methyltransferase"/>
    <property type="match status" value="1"/>
</dbReference>
<keyword evidence="11 15" id="KW-0819">tRNA processing</keyword>
<evidence type="ECO:0000256" key="9">
    <source>
        <dbReference type="ARBA" id="ARBA00022679"/>
    </source>
</evidence>
<dbReference type="AlphaFoldDB" id="A0A809SEM6"/>
<dbReference type="EMBL" id="AP021858">
    <property type="protein sequence ID" value="BBO24054.1"/>
    <property type="molecule type" value="Genomic_DNA"/>
</dbReference>
<reference evidence="19" key="1">
    <citation type="journal article" name="DNA Res.">
        <title>The physiological potential of anammox bacteria as revealed by their core genome structure.</title>
        <authorList>
            <person name="Okubo T."/>
            <person name="Toyoda A."/>
            <person name="Fukuhara K."/>
            <person name="Uchiyama I."/>
            <person name="Harigaya Y."/>
            <person name="Kuroiwa M."/>
            <person name="Suzuki T."/>
            <person name="Murakami Y."/>
            <person name="Suwa Y."/>
            <person name="Takami H."/>
        </authorList>
    </citation>
    <scope>NUCLEOTIDE SEQUENCE</scope>
    <source>
        <strain evidence="19">317325-2</strain>
    </source>
</reference>
<evidence type="ECO:0000256" key="12">
    <source>
        <dbReference type="ARBA" id="ARBA00029736"/>
    </source>
</evidence>
<evidence type="ECO:0000256" key="4">
    <source>
        <dbReference type="ARBA" id="ARBA00011738"/>
    </source>
</evidence>
<dbReference type="GO" id="GO:0052906">
    <property type="term" value="F:tRNA (guanine(37)-N1)-methyltransferase activity"/>
    <property type="evidence" value="ECO:0007669"/>
    <property type="project" value="UniProtKB-UniRule"/>
</dbReference>
<comment type="similarity">
    <text evidence="3 15 17">Belongs to the RNA methyltransferase TrmD family.</text>
</comment>
<keyword evidence="8 15" id="KW-0489">Methyltransferase</keyword>
<comment type="subunit">
    <text evidence="4 15 17">Homodimer.</text>
</comment>
<dbReference type="PIRSF" id="PIRSF000386">
    <property type="entry name" value="tRNA_mtase"/>
    <property type="match status" value="1"/>
</dbReference>
<dbReference type="CDD" id="cd18080">
    <property type="entry name" value="TrmD-like"/>
    <property type="match status" value="1"/>
</dbReference>
<dbReference type="GO" id="GO:0002939">
    <property type="term" value="P:tRNA N1-guanine methylation"/>
    <property type="evidence" value="ECO:0007669"/>
    <property type="project" value="TreeGrafter"/>
</dbReference>
<keyword evidence="7 15" id="KW-0963">Cytoplasm</keyword>
<evidence type="ECO:0000256" key="16">
    <source>
        <dbReference type="PIRSR" id="PIRSR000386-1"/>
    </source>
</evidence>
<dbReference type="GO" id="GO:0005829">
    <property type="term" value="C:cytosol"/>
    <property type="evidence" value="ECO:0007669"/>
    <property type="project" value="TreeGrafter"/>
</dbReference>
<feature type="domain" description="tRNA methyltransferase TRMD/TRM10-type" evidence="18">
    <location>
        <begin position="2"/>
        <end position="223"/>
    </location>
</feature>
<evidence type="ECO:0000256" key="10">
    <source>
        <dbReference type="ARBA" id="ARBA00022691"/>
    </source>
</evidence>
<dbReference type="Gene3D" id="3.40.1280.10">
    <property type="match status" value="1"/>
</dbReference>
<evidence type="ECO:0000256" key="14">
    <source>
        <dbReference type="ARBA" id="ARBA00047783"/>
    </source>
</evidence>
<evidence type="ECO:0000256" key="5">
    <source>
        <dbReference type="ARBA" id="ARBA00012807"/>
    </source>
</evidence>
<dbReference type="InterPro" id="IPR029028">
    <property type="entry name" value="Alpha/beta_knot_MTases"/>
</dbReference>
<feature type="binding site" evidence="15 16">
    <location>
        <position position="112"/>
    </location>
    <ligand>
        <name>S-adenosyl-L-methionine</name>
        <dbReference type="ChEBI" id="CHEBI:59789"/>
    </ligand>
</feature>
<gene>
    <name evidence="15" type="primary">trmD</name>
    <name evidence="19" type="ORF">NPRO_16490</name>
</gene>
<accession>A0A809SEM6</accession>
<evidence type="ECO:0000256" key="3">
    <source>
        <dbReference type="ARBA" id="ARBA00007630"/>
    </source>
</evidence>
<evidence type="ECO:0000256" key="7">
    <source>
        <dbReference type="ARBA" id="ARBA00022490"/>
    </source>
</evidence>
<dbReference type="Proteomes" id="UP000662873">
    <property type="component" value="Chromosome"/>
</dbReference>
<dbReference type="HAMAP" id="MF_00605">
    <property type="entry name" value="TrmD"/>
    <property type="match status" value="1"/>
</dbReference>
<evidence type="ECO:0000313" key="19">
    <source>
        <dbReference type="EMBL" id="BBO24054.1"/>
    </source>
</evidence>
<keyword evidence="10 15" id="KW-0949">S-adenosyl-L-methionine</keyword>
<dbReference type="InterPro" id="IPR002649">
    <property type="entry name" value="tRNA_m1G_MeTrfase_TrmD"/>
</dbReference>
<name>A0A809SEM6_9BACT</name>
<dbReference type="PANTHER" id="PTHR46417">
    <property type="entry name" value="TRNA (GUANINE-N(1)-)-METHYLTRANSFERASE"/>
    <property type="match status" value="1"/>
</dbReference>
<comment type="catalytic activity">
    <reaction evidence="14 15 17">
        <text>guanosine(37) in tRNA + S-adenosyl-L-methionine = N(1)-methylguanosine(37) in tRNA + S-adenosyl-L-homocysteine + H(+)</text>
        <dbReference type="Rhea" id="RHEA:36899"/>
        <dbReference type="Rhea" id="RHEA-COMP:10145"/>
        <dbReference type="Rhea" id="RHEA-COMP:10147"/>
        <dbReference type="ChEBI" id="CHEBI:15378"/>
        <dbReference type="ChEBI" id="CHEBI:57856"/>
        <dbReference type="ChEBI" id="CHEBI:59789"/>
        <dbReference type="ChEBI" id="CHEBI:73542"/>
        <dbReference type="ChEBI" id="CHEBI:74269"/>
        <dbReference type="EC" id="2.1.1.228"/>
    </reaction>
</comment>
<comment type="subcellular location">
    <subcellularLocation>
        <location evidence="2 15 17">Cytoplasm</location>
    </subcellularLocation>
</comment>
<dbReference type="EC" id="2.1.1.228" evidence="5 15"/>
<evidence type="ECO:0000259" key="18">
    <source>
        <dbReference type="Pfam" id="PF01746"/>
    </source>
</evidence>
<proteinExistence type="inferred from homology"/>
<dbReference type="InterPro" id="IPR029026">
    <property type="entry name" value="tRNA_m1G_MTases_N"/>
</dbReference>
<dbReference type="SUPFAM" id="SSF75217">
    <property type="entry name" value="alpha/beta knot"/>
    <property type="match status" value="1"/>
</dbReference>
<feature type="binding site" evidence="15 16">
    <location>
        <begin position="132"/>
        <end position="137"/>
    </location>
    <ligand>
        <name>S-adenosyl-L-methionine</name>
        <dbReference type="ChEBI" id="CHEBI:59789"/>
    </ligand>
</feature>
<evidence type="ECO:0000256" key="2">
    <source>
        <dbReference type="ARBA" id="ARBA00004496"/>
    </source>
</evidence>
<organism evidence="19 20">
    <name type="scientific">Candidatus Nitrosymbiomonas proteolyticus</name>
    <dbReference type="NCBI Taxonomy" id="2608984"/>
    <lineage>
        <taxon>Bacteria</taxon>
        <taxon>Bacillati</taxon>
        <taxon>Armatimonadota</taxon>
        <taxon>Armatimonadota incertae sedis</taxon>
        <taxon>Candidatus Nitrosymbiomonas</taxon>
    </lineage>
</organism>
<evidence type="ECO:0000313" key="20">
    <source>
        <dbReference type="Proteomes" id="UP000662873"/>
    </source>
</evidence>